<accession>A0A2G5TK37</accession>
<keyword evidence="2" id="KW-1185">Reference proteome</keyword>
<gene>
    <name evidence="1" type="primary">Cnig_chr_V.g19822</name>
    <name evidence="1" type="ORF">B9Z55_019822</name>
</gene>
<comment type="caution">
    <text evidence="1">The sequence shown here is derived from an EMBL/GenBank/DDBJ whole genome shotgun (WGS) entry which is preliminary data.</text>
</comment>
<proteinExistence type="predicted"/>
<dbReference type="AlphaFoldDB" id="A0A2G5TK37"/>
<dbReference type="Proteomes" id="UP000230233">
    <property type="component" value="Chromosome V"/>
</dbReference>
<sequence length="95" mass="11307">MYSADFRGQKRVRIWGNFFFSFLFWLSDISKVDDWSVDTIFFQNKEAALFSFEKQRPIQEYSLISIVSLVISKKSKFRENENIRDIIQAEAVLIL</sequence>
<reference evidence="2" key="1">
    <citation type="submission" date="2017-10" db="EMBL/GenBank/DDBJ databases">
        <title>Rapid genome shrinkage in a self-fertile nematode reveals novel sperm competition proteins.</title>
        <authorList>
            <person name="Yin D."/>
            <person name="Schwarz E.M."/>
            <person name="Thomas C.G."/>
            <person name="Felde R.L."/>
            <person name="Korf I.F."/>
            <person name="Cutter A.D."/>
            <person name="Schartner C.M."/>
            <person name="Ralston E.J."/>
            <person name="Meyer B.J."/>
            <person name="Haag E.S."/>
        </authorList>
    </citation>
    <scope>NUCLEOTIDE SEQUENCE [LARGE SCALE GENOMIC DNA]</scope>
    <source>
        <strain evidence="2">JU1422</strain>
    </source>
</reference>
<protein>
    <submittedName>
        <fullName evidence="1">Uncharacterized protein</fullName>
    </submittedName>
</protein>
<organism evidence="1 2">
    <name type="scientific">Caenorhabditis nigoni</name>
    <dbReference type="NCBI Taxonomy" id="1611254"/>
    <lineage>
        <taxon>Eukaryota</taxon>
        <taxon>Metazoa</taxon>
        <taxon>Ecdysozoa</taxon>
        <taxon>Nematoda</taxon>
        <taxon>Chromadorea</taxon>
        <taxon>Rhabditida</taxon>
        <taxon>Rhabditina</taxon>
        <taxon>Rhabditomorpha</taxon>
        <taxon>Rhabditoidea</taxon>
        <taxon>Rhabditidae</taxon>
        <taxon>Peloderinae</taxon>
        <taxon>Caenorhabditis</taxon>
    </lineage>
</organism>
<dbReference type="EMBL" id="PDUG01000005">
    <property type="protein sequence ID" value="PIC27627.1"/>
    <property type="molecule type" value="Genomic_DNA"/>
</dbReference>
<evidence type="ECO:0000313" key="1">
    <source>
        <dbReference type="EMBL" id="PIC27627.1"/>
    </source>
</evidence>
<evidence type="ECO:0000313" key="2">
    <source>
        <dbReference type="Proteomes" id="UP000230233"/>
    </source>
</evidence>
<name>A0A2G5TK37_9PELO</name>